<name>A0A7C3V0E2_UNCW3</name>
<dbReference type="InterPro" id="IPR058240">
    <property type="entry name" value="rSAM_sf"/>
</dbReference>
<keyword evidence="1" id="KW-0949">S-adenosyl-L-methionine</keyword>
<dbReference type="GO" id="GO:0051536">
    <property type="term" value="F:iron-sulfur cluster binding"/>
    <property type="evidence" value="ECO:0007669"/>
    <property type="project" value="UniProtKB-KW"/>
</dbReference>
<dbReference type="GO" id="GO:0046872">
    <property type="term" value="F:metal ion binding"/>
    <property type="evidence" value="ECO:0007669"/>
    <property type="project" value="UniProtKB-KW"/>
</dbReference>
<dbReference type="Gene3D" id="3.20.20.70">
    <property type="entry name" value="Aldolase class I"/>
    <property type="match status" value="1"/>
</dbReference>
<keyword evidence="2" id="KW-0479">Metal-binding</keyword>
<sequence length="302" mass="36093">MATLLPKFIEKETGIIPHQGLLKEAEECSPDYSLCPEFPCSITFTSRGCKRKCRFCAVRLHEPDFFVKEDWEKDIDPTKKLIIFWDNNWFLSPNFYKDIEKLKKIDKTFDFNQGLDCRLFDEEKAKLLSETRIRPLRFAFDNQSEEGYIQNAIKIAKKYGFKDIRVYILYNSPDPNDTPEYFYYRINEMNKLGALSYPMRYRPIDSTEVHYKSPLWEKPLLRAVKLALMFYYSKGMIRKNREAFINLFGKNEKEFKEKMYKIYESDKRRKKRPAVEIFARVSKSINKRKIYEEVCYAKAGKT</sequence>
<keyword evidence="3" id="KW-0408">Iron</keyword>
<evidence type="ECO:0000256" key="1">
    <source>
        <dbReference type="ARBA" id="ARBA00022691"/>
    </source>
</evidence>
<dbReference type="InterPro" id="IPR007197">
    <property type="entry name" value="rSAM"/>
</dbReference>
<dbReference type="EMBL" id="DTMQ01000048">
    <property type="protein sequence ID" value="HGE99987.1"/>
    <property type="molecule type" value="Genomic_DNA"/>
</dbReference>
<dbReference type="SUPFAM" id="SSF102114">
    <property type="entry name" value="Radical SAM enzymes"/>
    <property type="match status" value="1"/>
</dbReference>
<keyword evidence="4" id="KW-0411">Iron-sulfur</keyword>
<proteinExistence type="predicted"/>
<evidence type="ECO:0000256" key="3">
    <source>
        <dbReference type="ARBA" id="ARBA00023004"/>
    </source>
</evidence>
<dbReference type="InterPro" id="IPR013785">
    <property type="entry name" value="Aldolase_TIM"/>
</dbReference>
<evidence type="ECO:0000256" key="2">
    <source>
        <dbReference type="ARBA" id="ARBA00022723"/>
    </source>
</evidence>
<accession>A0A7C3V0E2</accession>
<evidence type="ECO:0008006" key="6">
    <source>
        <dbReference type="Google" id="ProtNLM"/>
    </source>
</evidence>
<protein>
    <recommendedName>
        <fullName evidence="6">Radical SAM protein</fullName>
    </recommendedName>
</protein>
<reference evidence="5" key="1">
    <citation type="journal article" date="2020" name="mSystems">
        <title>Genome- and Community-Level Interaction Insights into Carbon Utilization and Element Cycling Functions of Hydrothermarchaeota in Hydrothermal Sediment.</title>
        <authorList>
            <person name="Zhou Z."/>
            <person name="Liu Y."/>
            <person name="Xu W."/>
            <person name="Pan J."/>
            <person name="Luo Z.H."/>
            <person name="Li M."/>
        </authorList>
    </citation>
    <scope>NUCLEOTIDE SEQUENCE [LARGE SCALE GENOMIC DNA]</scope>
    <source>
        <strain evidence="5">SpSt-906</strain>
    </source>
</reference>
<comment type="caution">
    <text evidence="5">The sequence shown here is derived from an EMBL/GenBank/DDBJ whole genome shotgun (WGS) entry which is preliminary data.</text>
</comment>
<evidence type="ECO:0000256" key="4">
    <source>
        <dbReference type="ARBA" id="ARBA00023014"/>
    </source>
</evidence>
<organism evidence="5">
    <name type="scientific">candidate division WOR-3 bacterium</name>
    <dbReference type="NCBI Taxonomy" id="2052148"/>
    <lineage>
        <taxon>Bacteria</taxon>
        <taxon>Bacteria division WOR-3</taxon>
    </lineage>
</organism>
<evidence type="ECO:0000313" key="5">
    <source>
        <dbReference type="EMBL" id="HGE99987.1"/>
    </source>
</evidence>
<gene>
    <name evidence="5" type="ORF">ENX07_07985</name>
</gene>
<dbReference type="SFLD" id="SFLDS00029">
    <property type="entry name" value="Radical_SAM"/>
    <property type="match status" value="1"/>
</dbReference>
<dbReference type="AlphaFoldDB" id="A0A7C3V0E2"/>
<dbReference type="GO" id="GO:0003824">
    <property type="term" value="F:catalytic activity"/>
    <property type="evidence" value="ECO:0007669"/>
    <property type="project" value="InterPro"/>
</dbReference>